<keyword evidence="1" id="KW-0051">Antiviral defense</keyword>
<protein>
    <submittedName>
        <fullName evidence="2">CRISPR-associated protein Cas5</fullName>
    </submittedName>
</protein>
<dbReference type="HOGENOM" id="CLU_099059_0_0_0"/>
<proteinExistence type="predicted"/>
<dbReference type="STRING" id="289376.THEYE_A2040"/>
<evidence type="ECO:0000313" key="3">
    <source>
        <dbReference type="Proteomes" id="UP000000718"/>
    </source>
</evidence>
<dbReference type="InterPro" id="IPR021124">
    <property type="entry name" value="CRISPR-assoc_prot_Cas5"/>
</dbReference>
<sequence>MKAVRIKLYQNMVNYRKELSYGYVQTYPLPTPSMVKGMAHSLLNLNKYHNLKISIQGNYASVVTNMQKVYKFDRVRDDKKREFIDPRPRIYAGGQRVLNQGIMFVDEIVDMELILHISFDDEGLNDKLLEALKQKTVILGRNEDIARVDFEDTSLVDILSFSDEYRLPYNIYLAPELCKKEQLEGTCYRLPFYYEPVNSFTDKRIFRYVNAIYIAKGNKIQYSEINVDSDRYIVSFLSI</sequence>
<reference evidence="2 3" key="2">
    <citation type="journal article" date="2015" name="Genome Announc.">
        <title>Genome Sequence of the Sulfate-Reducing Thermophilic Bacterium Thermodesulfovibrio yellowstonii Strain DSM 11347T (Phylum Nitrospirae).</title>
        <authorList>
            <person name="Bhatnagar S."/>
            <person name="Badger J.H."/>
            <person name="Madupu R."/>
            <person name="Khouri H.M."/>
            <person name="O'Connor E.M."/>
            <person name="Robb F.T."/>
            <person name="Ward N.L."/>
            <person name="Eisen J.A."/>
        </authorList>
    </citation>
    <scope>NUCLEOTIDE SEQUENCE [LARGE SCALE GENOMIC DNA]</scope>
    <source>
        <strain evidence="3">ATCC 51303 / DSM 11347 / YP87</strain>
    </source>
</reference>
<dbReference type="AlphaFoldDB" id="B5YIV3"/>
<dbReference type="NCBIfam" id="TIGR02593">
    <property type="entry name" value="CRISPR_cas5"/>
    <property type="match status" value="1"/>
</dbReference>
<dbReference type="EnsemblBacteria" id="ACI22198">
    <property type="protein sequence ID" value="ACI22198"/>
    <property type="gene ID" value="THEYE_A2040"/>
</dbReference>
<dbReference type="InterPro" id="IPR013422">
    <property type="entry name" value="CRISPR-assoc_prot_Cas5_N"/>
</dbReference>
<dbReference type="Proteomes" id="UP000000718">
    <property type="component" value="Chromosome"/>
</dbReference>
<dbReference type="RefSeq" id="WP_012546885.1">
    <property type="nucleotide sequence ID" value="NC_011296.1"/>
</dbReference>
<dbReference type="EMBL" id="CP001147">
    <property type="protein sequence ID" value="ACI22198.1"/>
    <property type="molecule type" value="Genomic_DNA"/>
</dbReference>
<dbReference type="KEGG" id="tye:THEYE_A2040"/>
<reference evidence="3" key="1">
    <citation type="submission" date="2008-08" db="EMBL/GenBank/DDBJ databases">
        <title>The complete genome sequence of Thermodesulfovibrio yellowstonii strain ATCC 51303 / DSM 11347 / YP87.</title>
        <authorList>
            <person name="Dodson R.J."/>
            <person name="Durkin A.S."/>
            <person name="Wu M."/>
            <person name="Eisen J."/>
            <person name="Sutton G."/>
        </authorList>
    </citation>
    <scope>NUCLEOTIDE SEQUENCE [LARGE SCALE GENOMIC DNA]</scope>
    <source>
        <strain evidence="3">ATCC 51303 / DSM 11347 / YP87</strain>
    </source>
</reference>
<name>B5YIV3_THEYD</name>
<dbReference type="InParanoid" id="B5YIV3"/>
<evidence type="ECO:0000313" key="2">
    <source>
        <dbReference type="EMBL" id="ACI22198.1"/>
    </source>
</evidence>
<accession>B5YIV3</accession>
<gene>
    <name evidence="2" type="primary">cas5_2</name>
    <name evidence="2" type="ordered locus">THEYE_A2040</name>
</gene>
<organism evidence="2 3">
    <name type="scientific">Thermodesulfovibrio yellowstonii (strain ATCC 51303 / DSM 11347 / YP87)</name>
    <dbReference type="NCBI Taxonomy" id="289376"/>
    <lineage>
        <taxon>Bacteria</taxon>
        <taxon>Pseudomonadati</taxon>
        <taxon>Nitrospirota</taxon>
        <taxon>Thermodesulfovibrionia</taxon>
        <taxon>Thermodesulfovibrionales</taxon>
        <taxon>Thermodesulfovibrionaceae</taxon>
        <taxon>Thermodesulfovibrio</taxon>
    </lineage>
</organism>
<dbReference type="GO" id="GO:0043571">
    <property type="term" value="P:maintenance of CRISPR repeat elements"/>
    <property type="evidence" value="ECO:0007669"/>
    <property type="project" value="InterPro"/>
</dbReference>
<dbReference type="PATRIC" id="fig|289376.4.peg.1988"/>
<dbReference type="Pfam" id="PF09704">
    <property type="entry name" value="Cas_Cas5d"/>
    <property type="match status" value="1"/>
</dbReference>
<keyword evidence="3" id="KW-1185">Reference proteome</keyword>
<dbReference type="eggNOG" id="COG1688">
    <property type="taxonomic scope" value="Bacteria"/>
</dbReference>
<dbReference type="OrthoDB" id="9782505at2"/>
<evidence type="ECO:0000256" key="1">
    <source>
        <dbReference type="ARBA" id="ARBA00023118"/>
    </source>
</evidence>
<dbReference type="GO" id="GO:0051607">
    <property type="term" value="P:defense response to virus"/>
    <property type="evidence" value="ECO:0007669"/>
    <property type="project" value="UniProtKB-KW"/>
</dbReference>